<evidence type="ECO:0000256" key="3">
    <source>
        <dbReference type="ARBA" id="ARBA00022448"/>
    </source>
</evidence>
<dbReference type="PANTHER" id="PTHR43649:SF28">
    <property type="entry name" value="BINDING PROTEIN COMPONENT OF ABC SUGAR TRANSPORTER-RELATED"/>
    <property type="match status" value="1"/>
</dbReference>
<sequence length="417" mass="46154">MTFRSYLVSSLMLSLVSVSAMASSVEVLHWWTAGGEAKAANVFRSYWQALGNEWQDSAISGGGGKSAMTVLKSRALSGTPPEAAHLKGSELQEWAALGFLRNLDHVARQGEWEKVLPEFVQHSVQSKGHYVAVPVGIHRVNWLWVNPQVFARYQLTPPETWPQLLTIARKLKQAGITPLAIGDDQWQLNILFEAIVLGEGGSDFYRRAFVQLDQTTLQSDTMLHLLELFHQLRDYISDDYGDIKWNQATHMLVEGSAAMQLMGDWVKGELTAANVIPGKDILCLPAPGTNGKFSYNLDSIAMFDVKDHQKQQAQLQLANMIMTADFQQAFNRVKGSIPVLQQQPLTSFDHCAQNSAQQLQQAIKEQQLVPSMAEGMANSSYVRLAIGDVLSGYFNNPDGDAKLAARQLARAVLSAQR</sequence>
<protein>
    <recommendedName>
        <fullName evidence="6">Probable sugar-binding periplasmic protein</fullName>
    </recommendedName>
</protein>
<comment type="similarity">
    <text evidence="2">Belongs to the bacterial solute-binding protein 1 family.</text>
</comment>
<evidence type="ECO:0000313" key="9">
    <source>
        <dbReference type="Proteomes" id="UP000585721"/>
    </source>
</evidence>
<comment type="function">
    <text evidence="5">Part of a binding-protein-dependent transport system for a sugar.</text>
</comment>
<reference evidence="8 9" key="1">
    <citation type="submission" date="2020-08" db="EMBL/GenBank/DDBJ databases">
        <title>Genomic Encyclopedia of Type Strains, Phase IV (KMG-IV): sequencing the most valuable type-strain genomes for metagenomic binning, comparative biology and taxonomic classification.</title>
        <authorList>
            <person name="Goeker M."/>
        </authorList>
    </citation>
    <scope>NUCLEOTIDE SEQUENCE [LARGE SCALE GENOMIC DNA]</scope>
    <source>
        <strain evidence="8 9">DSM 22975</strain>
    </source>
</reference>
<dbReference type="InterPro" id="IPR050490">
    <property type="entry name" value="Bact_solute-bd_prot1"/>
</dbReference>
<dbReference type="SUPFAM" id="SSF53850">
    <property type="entry name" value="Periplasmic binding protein-like II"/>
    <property type="match status" value="1"/>
</dbReference>
<evidence type="ECO:0000256" key="4">
    <source>
        <dbReference type="ARBA" id="ARBA00022729"/>
    </source>
</evidence>
<feature type="signal peptide" evidence="7">
    <location>
        <begin position="1"/>
        <end position="22"/>
    </location>
</feature>
<comment type="subcellular location">
    <subcellularLocation>
        <location evidence="1">Periplasm</location>
    </subcellularLocation>
</comment>
<dbReference type="EMBL" id="JACHGR010000008">
    <property type="protein sequence ID" value="MBB6056624.1"/>
    <property type="molecule type" value="Genomic_DNA"/>
</dbReference>
<evidence type="ECO:0000313" key="8">
    <source>
        <dbReference type="EMBL" id="MBB6056624.1"/>
    </source>
</evidence>
<feature type="chain" id="PRO_5032511767" description="Probable sugar-binding periplasmic protein" evidence="7">
    <location>
        <begin position="23"/>
        <end position="417"/>
    </location>
</feature>
<accession>A0A841GBV1</accession>
<dbReference type="GO" id="GO:0042597">
    <property type="term" value="C:periplasmic space"/>
    <property type="evidence" value="ECO:0007669"/>
    <property type="project" value="UniProtKB-SubCell"/>
</dbReference>
<evidence type="ECO:0000256" key="1">
    <source>
        <dbReference type="ARBA" id="ARBA00004418"/>
    </source>
</evidence>
<organism evidence="8 9">
    <name type="scientific">Tolumonas osonensis</name>
    <dbReference type="NCBI Taxonomy" id="675874"/>
    <lineage>
        <taxon>Bacteria</taxon>
        <taxon>Pseudomonadati</taxon>
        <taxon>Pseudomonadota</taxon>
        <taxon>Gammaproteobacteria</taxon>
        <taxon>Aeromonadales</taxon>
        <taxon>Aeromonadaceae</taxon>
        <taxon>Tolumonas</taxon>
    </lineage>
</organism>
<keyword evidence="4 7" id="KW-0732">Signal</keyword>
<name>A0A841GBV1_9GAMM</name>
<proteinExistence type="inferred from homology"/>
<dbReference type="Gene3D" id="3.40.190.10">
    <property type="entry name" value="Periplasmic binding protein-like II"/>
    <property type="match status" value="2"/>
</dbReference>
<keyword evidence="9" id="KW-1185">Reference proteome</keyword>
<dbReference type="Pfam" id="PF01547">
    <property type="entry name" value="SBP_bac_1"/>
    <property type="match status" value="1"/>
</dbReference>
<dbReference type="AlphaFoldDB" id="A0A841GBV1"/>
<dbReference type="PANTHER" id="PTHR43649">
    <property type="entry name" value="ARABINOSE-BINDING PROTEIN-RELATED"/>
    <property type="match status" value="1"/>
</dbReference>
<gene>
    <name evidence="8" type="ORF">HNR75_002562</name>
</gene>
<dbReference type="Proteomes" id="UP000585721">
    <property type="component" value="Unassembled WGS sequence"/>
</dbReference>
<evidence type="ECO:0000256" key="7">
    <source>
        <dbReference type="SAM" id="SignalP"/>
    </source>
</evidence>
<keyword evidence="3" id="KW-0813">Transport</keyword>
<evidence type="ECO:0000256" key="2">
    <source>
        <dbReference type="ARBA" id="ARBA00008520"/>
    </source>
</evidence>
<evidence type="ECO:0000256" key="5">
    <source>
        <dbReference type="ARBA" id="ARBA00049629"/>
    </source>
</evidence>
<comment type="caution">
    <text evidence="8">The sequence shown here is derived from an EMBL/GenBank/DDBJ whole genome shotgun (WGS) entry which is preliminary data.</text>
</comment>
<dbReference type="RefSeq" id="WP_188027341.1">
    <property type="nucleotide sequence ID" value="NZ_JACHGR010000008.1"/>
</dbReference>
<evidence type="ECO:0000256" key="6">
    <source>
        <dbReference type="ARBA" id="ARBA00049753"/>
    </source>
</evidence>
<dbReference type="InterPro" id="IPR006059">
    <property type="entry name" value="SBP"/>
</dbReference>